<comment type="subcellular location">
    <subcellularLocation>
        <location evidence="12">Cytoplasm</location>
    </subcellularLocation>
    <text evidence="12">Associates with ribosomes and polysomes.</text>
</comment>
<dbReference type="SMART" id="SM00382">
    <property type="entry name" value="AAA"/>
    <property type="match status" value="2"/>
</dbReference>
<dbReference type="AlphaFoldDB" id="A0A562PPH0"/>
<dbReference type="PANTHER" id="PTHR43858:SF1">
    <property type="entry name" value="ABC TRANSPORTER-RELATED PROTEIN"/>
    <property type="match status" value="1"/>
</dbReference>
<dbReference type="FunFam" id="3.40.50.300:FF:000011">
    <property type="entry name" value="Putative ABC transporter ATP-binding component"/>
    <property type="match status" value="1"/>
</dbReference>
<evidence type="ECO:0000256" key="6">
    <source>
        <dbReference type="ARBA" id="ARBA00022741"/>
    </source>
</evidence>
<evidence type="ECO:0000256" key="2">
    <source>
        <dbReference type="ARBA" id="ARBA00022490"/>
    </source>
</evidence>
<dbReference type="PROSITE" id="PS50893">
    <property type="entry name" value="ABC_TRANSPORTER_2"/>
    <property type="match status" value="2"/>
</dbReference>
<evidence type="ECO:0000256" key="8">
    <source>
        <dbReference type="ARBA" id="ARBA00022840"/>
    </source>
</evidence>
<dbReference type="GO" id="GO:0043022">
    <property type="term" value="F:ribosome binding"/>
    <property type="evidence" value="ECO:0007669"/>
    <property type="project" value="UniProtKB-UniRule"/>
</dbReference>
<dbReference type="PANTHER" id="PTHR43858">
    <property type="entry name" value="ENERGY-DEPENDENT TRANSLATIONAL THROTTLE PROTEIN ETTA"/>
    <property type="match status" value="1"/>
</dbReference>
<evidence type="ECO:0000259" key="13">
    <source>
        <dbReference type="PROSITE" id="PS50893"/>
    </source>
</evidence>
<dbReference type="Gene3D" id="3.40.50.300">
    <property type="entry name" value="P-loop containing nucleotide triphosphate hydrolases"/>
    <property type="match status" value="2"/>
</dbReference>
<dbReference type="InterPro" id="IPR027417">
    <property type="entry name" value="P-loop_NTPase"/>
</dbReference>
<keyword evidence="9 12" id="KW-0810">Translation regulation</keyword>
<evidence type="ECO:0000256" key="10">
    <source>
        <dbReference type="ARBA" id="ARBA00022884"/>
    </source>
</evidence>
<comment type="caution">
    <text evidence="12">Lacks conserved residue(s) required for the propagation of feature annotation.</text>
</comment>
<protein>
    <recommendedName>
        <fullName evidence="12">Energy-dependent translational throttle protein EttA</fullName>
        <ecNumber evidence="12">3.6.1.-</ecNumber>
    </recommendedName>
    <alternativeName>
        <fullName evidence="12">Translational regulatory factor EttA</fullName>
    </alternativeName>
</protein>
<dbReference type="PROSITE" id="PS00211">
    <property type="entry name" value="ABC_TRANSPORTER_1"/>
    <property type="match status" value="1"/>
</dbReference>
<evidence type="ECO:0000313" key="17">
    <source>
        <dbReference type="Proteomes" id="UP000321392"/>
    </source>
</evidence>
<evidence type="ECO:0000313" key="15">
    <source>
        <dbReference type="EMBL" id="TWI46355.1"/>
    </source>
</evidence>
<proteinExistence type="inferred from homology"/>
<comment type="domain">
    <text evidence="12">The arm domain is inserted in the first ABC transporter domain. Probably contacts ribosomal protein L1.</text>
</comment>
<feature type="domain" description="ABC transporter" evidence="13">
    <location>
        <begin position="9"/>
        <end position="268"/>
    </location>
</feature>
<dbReference type="InterPro" id="IPR017871">
    <property type="entry name" value="ABC_transporter-like_CS"/>
</dbReference>
<dbReference type="GO" id="GO:0000049">
    <property type="term" value="F:tRNA binding"/>
    <property type="evidence" value="ECO:0007669"/>
    <property type="project" value="UniProtKB-UniRule"/>
</dbReference>
<keyword evidence="6 12" id="KW-0547">Nucleotide-binding</keyword>
<keyword evidence="16" id="KW-1185">Reference proteome</keyword>
<dbReference type="NCBIfam" id="NF008775">
    <property type="entry name" value="PRK11819.1"/>
    <property type="match status" value="1"/>
</dbReference>
<dbReference type="InterPro" id="IPR032781">
    <property type="entry name" value="ABC_tran_Xtn"/>
</dbReference>
<evidence type="ECO:0000256" key="3">
    <source>
        <dbReference type="ARBA" id="ARBA00022555"/>
    </source>
</evidence>
<comment type="subunit">
    <text evidence="12">Monomer. Probably contacts ribosomal proteins L1, L5, L33 and S7, the 16S and 23S rRNA and the P-site containing tRNA(fMet).</text>
</comment>
<evidence type="ECO:0000256" key="4">
    <source>
        <dbReference type="ARBA" id="ARBA00022730"/>
    </source>
</evidence>
<evidence type="ECO:0000313" key="16">
    <source>
        <dbReference type="Proteomes" id="UP000254518"/>
    </source>
</evidence>
<evidence type="ECO:0000256" key="9">
    <source>
        <dbReference type="ARBA" id="ARBA00022845"/>
    </source>
</evidence>
<gene>
    <name evidence="12" type="primary">ettA</name>
    <name evidence="14" type="ORF">DFR66_10913</name>
    <name evidence="15" type="ORF">IQ02_01874</name>
</gene>
<reference evidence="14 16" key="2">
    <citation type="submission" date="2018-07" db="EMBL/GenBank/DDBJ databases">
        <title>Genomic Encyclopedia of Type Strains, Phase IV (KMG-IV): sequencing the most valuable type-strain genomes for metagenomic binning, comparative biology and taxonomic classification.</title>
        <authorList>
            <person name="Goeker M."/>
        </authorList>
    </citation>
    <scope>NUCLEOTIDE SEQUENCE [LARGE SCALE GENOMIC DNA]</scope>
    <source>
        <strain evidence="14 16">DSM 19728</strain>
    </source>
</reference>
<dbReference type="OrthoDB" id="1521973at2"/>
<keyword evidence="11 12" id="KW-0648">Protein biosynthesis</keyword>
<dbReference type="CDD" id="cd03221">
    <property type="entry name" value="ABCF_EF-3"/>
    <property type="match status" value="2"/>
</dbReference>
<evidence type="ECO:0000256" key="5">
    <source>
        <dbReference type="ARBA" id="ARBA00022737"/>
    </source>
</evidence>
<accession>A0A562PPH0</accession>
<feature type="binding site" evidence="12">
    <location>
        <begin position="365"/>
        <end position="372"/>
    </location>
    <ligand>
        <name>ATP</name>
        <dbReference type="ChEBI" id="CHEBI:30616"/>
        <label>2</label>
    </ligand>
</feature>
<dbReference type="GO" id="GO:0006412">
    <property type="term" value="P:translation"/>
    <property type="evidence" value="ECO:0007669"/>
    <property type="project" value="UniProtKB-KW"/>
</dbReference>
<dbReference type="GO" id="GO:0019843">
    <property type="term" value="F:rRNA binding"/>
    <property type="evidence" value="ECO:0007669"/>
    <property type="project" value="UniProtKB-UniRule"/>
</dbReference>
<evidence type="ECO:0000256" key="1">
    <source>
        <dbReference type="ARBA" id="ARBA00005868"/>
    </source>
</evidence>
<reference evidence="15" key="3">
    <citation type="submission" date="2019-07" db="EMBL/GenBank/DDBJ databases">
        <authorList>
            <person name="Whitman W."/>
            <person name="Huntemann M."/>
            <person name="Clum A."/>
            <person name="Pillay M."/>
            <person name="Palaniappan K."/>
            <person name="Varghese N."/>
            <person name="Mikhailova N."/>
            <person name="Stamatis D."/>
            <person name="Reddy T."/>
            <person name="Daum C."/>
            <person name="Shapiro N."/>
            <person name="Ivanova N."/>
            <person name="Kyrpides N."/>
            <person name="Woyke T."/>
        </authorList>
    </citation>
    <scope>NUCLEOTIDE SEQUENCE</scope>
    <source>
        <strain evidence="15">CGMCC 1.5380</strain>
    </source>
</reference>
<keyword evidence="8 12" id="KW-0067">ATP-binding</keyword>
<comment type="similarity">
    <text evidence="1 12">Belongs to the ABC transporter superfamily. ABCF family. Translational throttle EttA subfamily.</text>
</comment>
<dbReference type="EMBL" id="VLKX01000009">
    <property type="protein sequence ID" value="TWI46355.1"/>
    <property type="molecule type" value="Genomic_DNA"/>
</dbReference>
<dbReference type="NCBIfam" id="TIGR03719">
    <property type="entry name" value="ABC_ABC_ChvD"/>
    <property type="match status" value="1"/>
</dbReference>
<dbReference type="FunFam" id="3.40.50.300:FF:000183">
    <property type="entry name" value="ABC transporter ATP-binding protein yjjK"/>
    <property type="match status" value="1"/>
</dbReference>
<keyword evidence="3 12" id="KW-0820">tRNA-binding</keyword>
<dbReference type="EMBL" id="QQBA01000009">
    <property type="protein sequence ID" value="RDI53453.1"/>
    <property type="molecule type" value="Genomic_DNA"/>
</dbReference>
<comment type="caution">
    <text evidence="15">The sequence shown here is derived from an EMBL/GenBank/DDBJ whole genome shotgun (WGS) entry which is preliminary data.</text>
</comment>
<dbReference type="GO" id="GO:0005737">
    <property type="term" value="C:cytoplasm"/>
    <property type="evidence" value="ECO:0007669"/>
    <property type="project" value="UniProtKB-SubCell"/>
</dbReference>
<feature type="region of interest" description="PtIM" evidence="12">
    <location>
        <begin position="251"/>
        <end position="331"/>
    </location>
</feature>
<dbReference type="Proteomes" id="UP000321392">
    <property type="component" value="Unassembled WGS sequence"/>
</dbReference>
<dbReference type="HAMAP" id="MF_00847">
    <property type="entry name" value="EttA"/>
    <property type="match status" value="1"/>
</dbReference>
<organism evidence="15 17">
    <name type="scientific">Flavobacterium glaciei</name>
    <dbReference type="NCBI Taxonomy" id="386300"/>
    <lineage>
        <taxon>Bacteria</taxon>
        <taxon>Pseudomonadati</taxon>
        <taxon>Bacteroidota</taxon>
        <taxon>Flavobacteriia</taxon>
        <taxon>Flavobacteriales</taxon>
        <taxon>Flavobacteriaceae</taxon>
        <taxon>Flavobacterium</taxon>
    </lineage>
</organism>
<keyword evidence="7 12" id="KW-0378">Hydrolase</keyword>
<comment type="domain">
    <text evidence="12">The P-site tRNA interaction motif (PtIM domain) probably interacts with the P-site tRNA(fMet) as well as the 23S rRNA.</text>
</comment>
<comment type="catalytic activity">
    <reaction evidence="12">
        <text>ATP + H2O = ADP + phosphate + H(+)</text>
        <dbReference type="Rhea" id="RHEA:13065"/>
        <dbReference type="ChEBI" id="CHEBI:15377"/>
        <dbReference type="ChEBI" id="CHEBI:15378"/>
        <dbReference type="ChEBI" id="CHEBI:30616"/>
        <dbReference type="ChEBI" id="CHEBI:43474"/>
        <dbReference type="ChEBI" id="CHEBI:456216"/>
    </reaction>
</comment>
<sequence length="564" mass="63365">MADDKKVIFSMSKLSKTYQGADKPVLKNIYLSFFYGAKIGILGLNGSGKSSLLKIIAGVDKNYQGDVVFAPGYTVGYLEQEPILDDSKTVIEIVREGVAETMAVLDEFNKINDSFGLPEVYENAEKMEQLMDRQALLQDKIDALGAWEIDTKLEIAMDALRTPEGDTPIKNLSGGERRRVALCRLLLQQPDVLLLDEPTNHLDAESVLWLEQHLAQYAGTVIAVTHDRYFLDNVAGWILELDRGEGIPWKGNYSSWLDQKSSRMALEEKVASKRRKNLERELDWVRQGAKGRQTKQKARLQNYDKLLNEDQKQLDENLEIYIPNGPRLGTNVIEAKNVAKAFGDKLLYDNLNFTLPQAGIVGIIGPNGAGKSTIFKMIMGEEKSDSGEFSIGDTVKIAYVDQAHSNIDPNKSIWENFADGQELIMMGGKQVNSRAYLSRFNFGGGEQNKKVSMLSGGERNRLHLAMTLKEEGNVLLLDEPTNDLDINTLRALEEGLENFAGCAVVISHDRWFLDRICTHILAFEGNSEVYYFEGGFTDYEENKKKRLGGDLTPKRLKYRKLIRS</sequence>
<feature type="domain" description="ABC transporter" evidence="13">
    <location>
        <begin position="333"/>
        <end position="559"/>
    </location>
</feature>
<keyword evidence="2 12" id="KW-0963">Cytoplasm</keyword>
<dbReference type="EC" id="3.6.1.-" evidence="12"/>
<dbReference type="GO" id="GO:0045900">
    <property type="term" value="P:negative regulation of translational elongation"/>
    <property type="evidence" value="ECO:0007669"/>
    <property type="project" value="UniProtKB-UniRule"/>
</dbReference>
<dbReference type="Pfam" id="PF12848">
    <property type="entry name" value="ABC_tran_Xtn"/>
    <property type="match status" value="1"/>
</dbReference>
<dbReference type="RefSeq" id="WP_114754522.1">
    <property type="nucleotide sequence ID" value="NZ_QQBA01000009.1"/>
</dbReference>
<dbReference type="InterPro" id="IPR003439">
    <property type="entry name" value="ABC_transporter-like_ATP-bd"/>
</dbReference>
<evidence type="ECO:0000256" key="12">
    <source>
        <dbReference type="HAMAP-Rule" id="MF_00847"/>
    </source>
</evidence>
<evidence type="ECO:0000313" key="14">
    <source>
        <dbReference type="EMBL" id="RDI53453.1"/>
    </source>
</evidence>
<evidence type="ECO:0000256" key="7">
    <source>
        <dbReference type="ARBA" id="ARBA00022801"/>
    </source>
</evidence>
<comment type="function">
    <text evidence="12">A translation factor that gates the progression of the 70S ribosomal initiation complex (IC, containing tRNA(fMet) in the P-site) into the translation elongation cycle by using a mechanism sensitive to the ATP/ADP ratio. Binds to the 70S ribosome E-site where it modulates the state of the translating ribosome during subunit translocation. ATP hydrolysis probably frees it from the ribosome, which can enter the elongation phase.</text>
</comment>
<dbReference type="InterPro" id="IPR022374">
    <property type="entry name" value="EttA"/>
</dbReference>
<dbReference type="SUPFAM" id="SSF52540">
    <property type="entry name" value="P-loop containing nucleoside triphosphate hydrolases"/>
    <property type="match status" value="2"/>
</dbReference>
<dbReference type="Pfam" id="PF00005">
    <property type="entry name" value="ABC_tran"/>
    <property type="match status" value="2"/>
</dbReference>
<evidence type="ECO:0000256" key="11">
    <source>
        <dbReference type="ARBA" id="ARBA00022917"/>
    </source>
</evidence>
<reference evidence="15 17" key="1">
    <citation type="journal article" date="2015" name="Stand. Genomic Sci.">
        <title>Genomic Encyclopedia of Bacterial and Archaeal Type Strains, Phase III: the genomes of soil and plant-associated and newly described type strains.</title>
        <authorList>
            <person name="Whitman W.B."/>
            <person name="Woyke T."/>
            <person name="Klenk H.P."/>
            <person name="Zhou Y."/>
            <person name="Lilburn T.G."/>
            <person name="Beck B.J."/>
            <person name="De Vos P."/>
            <person name="Vandamme P."/>
            <person name="Eisen J.A."/>
            <person name="Garrity G."/>
            <person name="Hugenholtz P."/>
            <person name="Kyrpides N.C."/>
        </authorList>
    </citation>
    <scope>NUCLEOTIDE SEQUENCE [LARGE SCALE GENOMIC DNA]</scope>
    <source>
        <strain evidence="15 17">CGMCC 1.5380</strain>
    </source>
</reference>
<dbReference type="Proteomes" id="UP000254518">
    <property type="component" value="Unassembled WGS sequence"/>
</dbReference>
<keyword evidence="10 12" id="KW-0694">RNA-binding</keyword>
<dbReference type="GO" id="GO:0005524">
    <property type="term" value="F:ATP binding"/>
    <property type="evidence" value="ECO:0007669"/>
    <property type="project" value="UniProtKB-UniRule"/>
</dbReference>
<name>A0A562PPH0_9FLAO</name>
<dbReference type="InterPro" id="IPR003593">
    <property type="entry name" value="AAA+_ATPase"/>
</dbReference>
<keyword evidence="5 12" id="KW-0677">Repeat</keyword>
<keyword evidence="4 12" id="KW-0699">rRNA-binding</keyword>
<dbReference type="GO" id="GO:0016887">
    <property type="term" value="F:ATP hydrolysis activity"/>
    <property type="evidence" value="ECO:0007669"/>
    <property type="project" value="UniProtKB-UniRule"/>
</dbReference>